<evidence type="ECO:0000313" key="3">
    <source>
        <dbReference type="Proteomes" id="UP000002595"/>
    </source>
</evidence>
<feature type="transmembrane region" description="Helical" evidence="1">
    <location>
        <begin position="23"/>
        <end position="44"/>
    </location>
</feature>
<dbReference type="EMBL" id="CP000504">
    <property type="protein sequence ID" value="ABL87190.1"/>
    <property type="molecule type" value="Genomic_DNA"/>
</dbReference>
<dbReference type="KEGG" id="pis:Pisl_0006"/>
<dbReference type="HOGENOM" id="CLU_2353314_0_0_2"/>
<keyword evidence="3" id="KW-1185">Reference proteome</keyword>
<proteinExistence type="predicted"/>
<dbReference type="AlphaFoldDB" id="A1RQF8"/>
<accession>A1RQF8</accession>
<sequence length="96" mass="9934">MSRGSGKWCVVALFRGVGGLKNGFTAIIAVSAVGTAVGIAGMNWTWGRQQRRITPAGVNTLLMTTIALVAAKISNMAGTRLSTPGKKGGGSVFRRL</sequence>
<keyword evidence="1" id="KW-0812">Transmembrane</keyword>
<name>A1RQF8_PYRIL</name>
<keyword evidence="1" id="KW-1133">Transmembrane helix</keyword>
<dbReference type="Proteomes" id="UP000002595">
    <property type="component" value="Chromosome"/>
</dbReference>
<gene>
    <name evidence="2" type="ordered locus">Pisl_0006</name>
</gene>
<protein>
    <submittedName>
        <fullName evidence="2">Uncharacterized protein</fullName>
    </submittedName>
</protein>
<evidence type="ECO:0000313" key="2">
    <source>
        <dbReference type="EMBL" id="ABL87190.1"/>
    </source>
</evidence>
<reference evidence="2" key="1">
    <citation type="submission" date="2006-12" db="EMBL/GenBank/DDBJ databases">
        <title>Complete sequence of Pyrobaculum islandicum DSM 4184.</title>
        <authorList>
            <person name="Copeland A."/>
            <person name="Lucas S."/>
            <person name="Lapidus A."/>
            <person name="Barry K."/>
            <person name="Detter J.C."/>
            <person name="Glavina del Rio T."/>
            <person name="Dalin E."/>
            <person name="Tice H."/>
            <person name="Pitluck S."/>
            <person name="Meincke L."/>
            <person name="Brettin T."/>
            <person name="Bruce D."/>
            <person name="Han C."/>
            <person name="Tapia R."/>
            <person name="Gilna P."/>
            <person name="Schmutz J."/>
            <person name="Larimer F."/>
            <person name="Land M."/>
            <person name="Hauser L."/>
            <person name="Kyrpides N."/>
            <person name="Mikhailova N."/>
            <person name="Cozen A.E."/>
            <person name="Fitz-Gibbon S.T."/>
            <person name="House C.H."/>
            <person name="Saltikov C."/>
            <person name="Lowe T."/>
            <person name="Richardson P."/>
        </authorList>
    </citation>
    <scope>NUCLEOTIDE SEQUENCE [LARGE SCALE GENOMIC DNA]</scope>
    <source>
        <strain evidence="2">DSM 4184</strain>
    </source>
</reference>
<organism evidence="2 3">
    <name type="scientific">Pyrobaculum islandicum (strain DSM 4184 / JCM 9189 / GEO3)</name>
    <dbReference type="NCBI Taxonomy" id="384616"/>
    <lineage>
        <taxon>Archaea</taxon>
        <taxon>Thermoproteota</taxon>
        <taxon>Thermoprotei</taxon>
        <taxon>Thermoproteales</taxon>
        <taxon>Thermoproteaceae</taxon>
        <taxon>Pyrobaculum</taxon>
    </lineage>
</organism>
<dbReference type="STRING" id="384616.Pisl_0006"/>
<evidence type="ECO:0000256" key="1">
    <source>
        <dbReference type="SAM" id="Phobius"/>
    </source>
</evidence>
<keyword evidence="1" id="KW-0472">Membrane</keyword>